<evidence type="ECO:0000256" key="2">
    <source>
        <dbReference type="SAM" id="Phobius"/>
    </source>
</evidence>
<dbReference type="OrthoDB" id="1738665at2759"/>
<gene>
    <name evidence="3" type="ORF">SADUNF_Sadunf07G0057500</name>
</gene>
<sequence>MVIKCTPMEEPEICHLELKALELLHSICDLVRIFFYTLTIYSCCINLTLVLILFAPLSFQVVTAPMSSVNVIAVEAFKKYILFSKLMRFLVKYSSSLAWMRILDKSKMGRYMQQSTRKMDPEQYKNYEMIERIDSSIQRYIGHLKERTLKNQMAKDPIERSETKDFANSEHPFSDRPLEPNVMPPQKVREMRPHARRAMIRAQKKADQQKQGGNDKREAKREKLKQN</sequence>
<dbReference type="Proteomes" id="UP000657918">
    <property type="component" value="Unassembled WGS sequence"/>
</dbReference>
<comment type="caution">
    <text evidence="3">The sequence shown here is derived from an EMBL/GenBank/DDBJ whole genome shotgun (WGS) entry which is preliminary data.</text>
</comment>
<reference evidence="3 4" key="1">
    <citation type="submission" date="2020-10" db="EMBL/GenBank/DDBJ databases">
        <title>Plant Genome Project.</title>
        <authorList>
            <person name="Zhang R.-G."/>
        </authorList>
    </citation>
    <scope>NUCLEOTIDE SEQUENCE [LARGE SCALE GENOMIC DNA]</scope>
    <source>
        <strain evidence="3">FAFU-HL-1</strain>
        <tissue evidence="3">Leaf</tissue>
    </source>
</reference>
<evidence type="ECO:0000313" key="4">
    <source>
        <dbReference type="Proteomes" id="UP000657918"/>
    </source>
</evidence>
<accession>A0A835K097</accession>
<protein>
    <submittedName>
        <fullName evidence="3">Uncharacterized protein</fullName>
    </submittedName>
</protein>
<name>A0A835K097_9ROSI</name>
<evidence type="ECO:0000256" key="1">
    <source>
        <dbReference type="SAM" id="MobiDB-lite"/>
    </source>
</evidence>
<keyword evidence="2" id="KW-0812">Transmembrane</keyword>
<keyword evidence="4" id="KW-1185">Reference proteome</keyword>
<dbReference type="AlphaFoldDB" id="A0A835K097"/>
<organism evidence="3 4">
    <name type="scientific">Salix dunnii</name>
    <dbReference type="NCBI Taxonomy" id="1413687"/>
    <lineage>
        <taxon>Eukaryota</taxon>
        <taxon>Viridiplantae</taxon>
        <taxon>Streptophyta</taxon>
        <taxon>Embryophyta</taxon>
        <taxon>Tracheophyta</taxon>
        <taxon>Spermatophyta</taxon>
        <taxon>Magnoliopsida</taxon>
        <taxon>eudicotyledons</taxon>
        <taxon>Gunneridae</taxon>
        <taxon>Pentapetalae</taxon>
        <taxon>rosids</taxon>
        <taxon>fabids</taxon>
        <taxon>Malpighiales</taxon>
        <taxon>Salicaceae</taxon>
        <taxon>Saliceae</taxon>
        <taxon>Salix</taxon>
    </lineage>
</organism>
<proteinExistence type="predicted"/>
<dbReference type="EMBL" id="JADGMS010000007">
    <property type="protein sequence ID" value="KAF9678657.1"/>
    <property type="molecule type" value="Genomic_DNA"/>
</dbReference>
<feature type="compositionally biased region" description="Basic and acidic residues" evidence="1">
    <location>
        <begin position="204"/>
        <end position="227"/>
    </location>
</feature>
<feature type="compositionally biased region" description="Basic residues" evidence="1">
    <location>
        <begin position="194"/>
        <end position="203"/>
    </location>
</feature>
<evidence type="ECO:0000313" key="3">
    <source>
        <dbReference type="EMBL" id="KAF9678657.1"/>
    </source>
</evidence>
<keyword evidence="2" id="KW-1133">Transmembrane helix</keyword>
<feature type="transmembrane region" description="Helical" evidence="2">
    <location>
        <begin position="33"/>
        <end position="57"/>
    </location>
</feature>
<feature type="region of interest" description="Disordered" evidence="1">
    <location>
        <begin position="152"/>
        <end position="227"/>
    </location>
</feature>
<feature type="compositionally biased region" description="Basic and acidic residues" evidence="1">
    <location>
        <begin position="156"/>
        <end position="178"/>
    </location>
</feature>
<keyword evidence="2" id="KW-0472">Membrane</keyword>